<sequence length="190" mass="20282">MARSAVLSTDSWSGPKINKKKRGSSPNAASIIQSSGPPARPYERLKAAQRRAKAAHELDELLEGDSKVAAAEATTDTGGVDSDSIIFLVATELALARVQVEGAQRQVDMLPTNADEEQRIAKSKKGCYFVVHACALELAIAVEASTGNEAPAFDYEDDLLPTLEYEYRAAGAAASRKTDEVMKATITLNV</sequence>
<feature type="compositionally biased region" description="Polar residues" evidence="1">
    <location>
        <begin position="24"/>
        <end position="36"/>
    </location>
</feature>
<proteinExistence type="predicted"/>
<name>A0AAV1UWB5_9STRA</name>
<protein>
    <submittedName>
        <fullName evidence="2">Uncharacterized protein</fullName>
    </submittedName>
</protein>
<comment type="caution">
    <text evidence="2">The sequence shown here is derived from an EMBL/GenBank/DDBJ whole genome shotgun (WGS) entry which is preliminary data.</text>
</comment>
<organism evidence="2 3">
    <name type="scientific">Peronospora matthiolae</name>
    <dbReference type="NCBI Taxonomy" id="2874970"/>
    <lineage>
        <taxon>Eukaryota</taxon>
        <taxon>Sar</taxon>
        <taxon>Stramenopiles</taxon>
        <taxon>Oomycota</taxon>
        <taxon>Peronosporomycetes</taxon>
        <taxon>Peronosporales</taxon>
        <taxon>Peronosporaceae</taxon>
        <taxon>Peronospora</taxon>
    </lineage>
</organism>
<dbReference type="Proteomes" id="UP001162060">
    <property type="component" value="Unassembled WGS sequence"/>
</dbReference>
<accession>A0AAV1UWB5</accession>
<dbReference type="AlphaFoldDB" id="A0AAV1UWB5"/>
<evidence type="ECO:0000313" key="3">
    <source>
        <dbReference type="Proteomes" id="UP001162060"/>
    </source>
</evidence>
<evidence type="ECO:0000313" key="2">
    <source>
        <dbReference type="EMBL" id="CAK7937513.1"/>
    </source>
</evidence>
<gene>
    <name evidence="2" type="ORF">PM001_LOCUS22663</name>
</gene>
<feature type="compositionally biased region" description="Polar residues" evidence="1">
    <location>
        <begin position="1"/>
        <end position="12"/>
    </location>
</feature>
<evidence type="ECO:0000256" key="1">
    <source>
        <dbReference type="SAM" id="MobiDB-lite"/>
    </source>
</evidence>
<feature type="region of interest" description="Disordered" evidence="1">
    <location>
        <begin position="1"/>
        <end position="49"/>
    </location>
</feature>
<reference evidence="2" key="1">
    <citation type="submission" date="2024-01" db="EMBL/GenBank/DDBJ databases">
        <authorList>
            <person name="Webb A."/>
        </authorList>
    </citation>
    <scope>NUCLEOTIDE SEQUENCE</scope>
    <source>
        <strain evidence="2">Pm1</strain>
    </source>
</reference>
<dbReference type="EMBL" id="CAKLBY020000227">
    <property type="protein sequence ID" value="CAK7937513.1"/>
    <property type="molecule type" value="Genomic_DNA"/>
</dbReference>